<proteinExistence type="predicted"/>
<evidence type="ECO:0000313" key="2">
    <source>
        <dbReference type="Proteomes" id="UP000523087"/>
    </source>
</evidence>
<organism evidence="1 2">
    <name type="scientific">Thermaerobacillus caldiproteolyticus</name>
    <dbReference type="NCBI Taxonomy" id="247480"/>
    <lineage>
        <taxon>Bacteria</taxon>
        <taxon>Bacillati</taxon>
        <taxon>Bacillota</taxon>
        <taxon>Bacilli</taxon>
        <taxon>Bacillales</taxon>
        <taxon>Anoxybacillaceae</taxon>
        <taxon>Thermaerobacillus</taxon>
    </lineage>
</organism>
<dbReference type="EMBL" id="JACDUT010000011">
    <property type="protein sequence ID" value="MBA2876330.1"/>
    <property type="molecule type" value="Genomic_DNA"/>
</dbReference>
<reference evidence="1 2" key="1">
    <citation type="submission" date="2020-07" db="EMBL/GenBank/DDBJ databases">
        <title>Genomic Encyclopedia of Type Strains, Phase IV (KMG-IV): sequencing the most valuable type-strain genomes for metagenomic binning, comparative biology and taxonomic classification.</title>
        <authorList>
            <person name="Goeker M."/>
        </authorList>
    </citation>
    <scope>NUCLEOTIDE SEQUENCE [LARGE SCALE GENOMIC DNA]</scope>
    <source>
        <strain evidence="1 2">DSM 15730</strain>
    </source>
</reference>
<comment type="caution">
    <text evidence="1">The sequence shown here is derived from an EMBL/GenBank/DDBJ whole genome shotgun (WGS) entry which is preliminary data.</text>
</comment>
<dbReference type="Proteomes" id="UP000523087">
    <property type="component" value="Unassembled WGS sequence"/>
</dbReference>
<evidence type="ECO:0000313" key="1">
    <source>
        <dbReference type="EMBL" id="MBA2876330.1"/>
    </source>
</evidence>
<gene>
    <name evidence="1" type="ORF">HNR31_003125</name>
</gene>
<keyword evidence="2" id="KW-1185">Reference proteome</keyword>
<protein>
    <submittedName>
        <fullName evidence="1">Uncharacterized protein</fullName>
    </submittedName>
</protein>
<dbReference type="AlphaFoldDB" id="A0A7V9Z9C0"/>
<name>A0A7V9Z9C0_9BACL</name>
<accession>A0A7V9Z9C0</accession>
<sequence>MSSIKIHLCHTIEGLKTNLRELLPFIPVAPMYGEARESRDESTLYADDLLGIRICKNSGTELCCSDYGDGYADVEKDIFKAFAEGN</sequence>